<comment type="caution">
    <text evidence="2">The sequence shown here is derived from an EMBL/GenBank/DDBJ whole genome shotgun (WGS) entry which is preliminary data.</text>
</comment>
<evidence type="ECO:0000256" key="1">
    <source>
        <dbReference type="SAM" id="MobiDB-lite"/>
    </source>
</evidence>
<reference evidence="2 3" key="1">
    <citation type="submission" date="2023-09" db="EMBL/GenBank/DDBJ databases">
        <authorList>
            <person name="Wang M."/>
        </authorList>
    </citation>
    <scope>NUCLEOTIDE SEQUENCE [LARGE SCALE GENOMIC DNA]</scope>
    <source>
        <strain evidence="2">GT-2023</strain>
        <tissue evidence="2">Liver</tissue>
    </source>
</reference>
<dbReference type="EMBL" id="JAYMGO010000012">
    <property type="protein sequence ID" value="KAL1264204.1"/>
    <property type="molecule type" value="Genomic_DNA"/>
</dbReference>
<dbReference type="Proteomes" id="UP001558613">
    <property type="component" value="Unassembled WGS sequence"/>
</dbReference>
<feature type="region of interest" description="Disordered" evidence="1">
    <location>
        <begin position="23"/>
        <end position="44"/>
    </location>
</feature>
<gene>
    <name evidence="2" type="ORF">QQF64_004559</name>
</gene>
<evidence type="ECO:0000313" key="3">
    <source>
        <dbReference type="Proteomes" id="UP001558613"/>
    </source>
</evidence>
<keyword evidence="3" id="KW-1185">Reference proteome</keyword>
<accession>A0ABR3MJQ0</accession>
<evidence type="ECO:0000313" key="2">
    <source>
        <dbReference type="EMBL" id="KAL1264204.1"/>
    </source>
</evidence>
<sequence>MAEELSQADSLSNISNAATCEDDRTASWVHSQLPSRKEPNSQVAVPVADDNTMAVRHWCRPLSPESCL</sequence>
<proteinExistence type="predicted"/>
<name>A0ABR3MJQ0_9TELE</name>
<organism evidence="2 3">
    <name type="scientific">Cirrhinus molitorella</name>
    <name type="common">mud carp</name>
    <dbReference type="NCBI Taxonomy" id="172907"/>
    <lineage>
        <taxon>Eukaryota</taxon>
        <taxon>Metazoa</taxon>
        <taxon>Chordata</taxon>
        <taxon>Craniata</taxon>
        <taxon>Vertebrata</taxon>
        <taxon>Euteleostomi</taxon>
        <taxon>Actinopterygii</taxon>
        <taxon>Neopterygii</taxon>
        <taxon>Teleostei</taxon>
        <taxon>Ostariophysi</taxon>
        <taxon>Cypriniformes</taxon>
        <taxon>Cyprinidae</taxon>
        <taxon>Labeoninae</taxon>
        <taxon>Labeonini</taxon>
        <taxon>Cirrhinus</taxon>
    </lineage>
</organism>
<protein>
    <submittedName>
        <fullName evidence="2">Uncharacterized protein</fullName>
    </submittedName>
</protein>